<dbReference type="Proteomes" id="UP000276133">
    <property type="component" value="Unassembled WGS sequence"/>
</dbReference>
<protein>
    <submittedName>
        <fullName evidence="1">Uncharacterized protein</fullName>
    </submittedName>
</protein>
<name>A0A3M7QF16_BRAPC</name>
<accession>A0A3M7QF16</accession>
<gene>
    <name evidence="1" type="ORF">BpHYR1_011477</name>
</gene>
<evidence type="ECO:0000313" key="2">
    <source>
        <dbReference type="Proteomes" id="UP000276133"/>
    </source>
</evidence>
<evidence type="ECO:0000313" key="1">
    <source>
        <dbReference type="EMBL" id="RNA09792.1"/>
    </source>
</evidence>
<proteinExistence type="predicted"/>
<reference evidence="1 2" key="1">
    <citation type="journal article" date="2018" name="Sci. Rep.">
        <title>Genomic signatures of local adaptation to the degree of environmental predictability in rotifers.</title>
        <authorList>
            <person name="Franch-Gras L."/>
            <person name="Hahn C."/>
            <person name="Garcia-Roger E.M."/>
            <person name="Carmona M.J."/>
            <person name="Serra M."/>
            <person name="Gomez A."/>
        </authorList>
    </citation>
    <scope>NUCLEOTIDE SEQUENCE [LARGE SCALE GENOMIC DNA]</scope>
    <source>
        <strain evidence="1">HYR1</strain>
    </source>
</reference>
<keyword evidence="2" id="KW-1185">Reference proteome</keyword>
<dbReference type="AlphaFoldDB" id="A0A3M7QF16"/>
<dbReference type="EMBL" id="REGN01006372">
    <property type="protein sequence ID" value="RNA09792.1"/>
    <property type="molecule type" value="Genomic_DNA"/>
</dbReference>
<organism evidence="1 2">
    <name type="scientific">Brachionus plicatilis</name>
    <name type="common">Marine rotifer</name>
    <name type="synonym">Brachionus muelleri</name>
    <dbReference type="NCBI Taxonomy" id="10195"/>
    <lineage>
        <taxon>Eukaryota</taxon>
        <taxon>Metazoa</taxon>
        <taxon>Spiralia</taxon>
        <taxon>Gnathifera</taxon>
        <taxon>Rotifera</taxon>
        <taxon>Eurotatoria</taxon>
        <taxon>Monogononta</taxon>
        <taxon>Pseudotrocha</taxon>
        <taxon>Ploima</taxon>
        <taxon>Brachionidae</taxon>
        <taxon>Brachionus</taxon>
    </lineage>
</organism>
<sequence>MKNKVNNAFSRQKQNFYKYCLKVSSLKAPFNDYLNAYLYKKCDKLRNILHRKETLLERMLQVKFDFVIVAKL</sequence>
<comment type="caution">
    <text evidence="1">The sequence shown here is derived from an EMBL/GenBank/DDBJ whole genome shotgun (WGS) entry which is preliminary data.</text>
</comment>